<evidence type="ECO:0000313" key="8">
    <source>
        <dbReference type="EMBL" id="MCP2356957.1"/>
    </source>
</evidence>
<dbReference type="RefSeq" id="WP_345694526.1">
    <property type="nucleotide sequence ID" value="NZ_BAABKA010000090.1"/>
</dbReference>
<keyword evidence="5 7" id="KW-1133">Transmembrane helix</keyword>
<keyword evidence="6 7" id="KW-0472">Membrane</keyword>
<evidence type="ECO:0000256" key="7">
    <source>
        <dbReference type="SAM" id="Phobius"/>
    </source>
</evidence>
<proteinExistence type="inferred from homology"/>
<name>A0A9X2GDQ8_9ACTN</name>
<keyword evidence="4 7" id="KW-0812">Transmembrane</keyword>
<evidence type="ECO:0000256" key="5">
    <source>
        <dbReference type="ARBA" id="ARBA00022989"/>
    </source>
</evidence>
<comment type="subcellular location">
    <subcellularLocation>
        <location evidence="1">Cell membrane</location>
        <topology evidence="1">Multi-pass membrane protein</topology>
    </subcellularLocation>
</comment>
<dbReference type="AlphaFoldDB" id="A0A9X2GDQ8"/>
<evidence type="ECO:0000256" key="2">
    <source>
        <dbReference type="ARBA" id="ARBA00006679"/>
    </source>
</evidence>
<dbReference type="Proteomes" id="UP001139648">
    <property type="component" value="Unassembled WGS sequence"/>
</dbReference>
<evidence type="ECO:0000256" key="4">
    <source>
        <dbReference type="ARBA" id="ARBA00022692"/>
    </source>
</evidence>
<feature type="transmembrane region" description="Helical" evidence="7">
    <location>
        <begin position="36"/>
        <end position="55"/>
    </location>
</feature>
<reference evidence="8" key="1">
    <citation type="submission" date="2022-06" db="EMBL/GenBank/DDBJ databases">
        <title>Sequencing the genomes of 1000 actinobacteria strains.</title>
        <authorList>
            <person name="Klenk H.-P."/>
        </authorList>
    </citation>
    <scope>NUCLEOTIDE SEQUENCE</scope>
    <source>
        <strain evidence="8">DSM 46694</strain>
    </source>
</reference>
<dbReference type="EMBL" id="JAMZEB010000002">
    <property type="protein sequence ID" value="MCP2356957.1"/>
    <property type="molecule type" value="Genomic_DNA"/>
</dbReference>
<comment type="similarity">
    <text evidence="2">Belongs to the DoxX family.</text>
</comment>
<feature type="transmembrane region" description="Helical" evidence="7">
    <location>
        <begin position="133"/>
        <end position="152"/>
    </location>
</feature>
<evidence type="ECO:0000256" key="3">
    <source>
        <dbReference type="ARBA" id="ARBA00022475"/>
    </source>
</evidence>
<comment type="caution">
    <text evidence="8">The sequence shown here is derived from an EMBL/GenBank/DDBJ whole genome shotgun (WGS) entry which is preliminary data.</text>
</comment>
<feature type="transmembrane region" description="Helical" evidence="7">
    <location>
        <begin position="75"/>
        <end position="97"/>
    </location>
</feature>
<dbReference type="InterPro" id="IPR051907">
    <property type="entry name" value="DoxX-like_oxidoreductase"/>
</dbReference>
<organism evidence="8 9">
    <name type="scientific">Nonomuraea thailandensis</name>
    <dbReference type="NCBI Taxonomy" id="1188745"/>
    <lineage>
        <taxon>Bacteria</taxon>
        <taxon>Bacillati</taxon>
        <taxon>Actinomycetota</taxon>
        <taxon>Actinomycetes</taxon>
        <taxon>Streptosporangiales</taxon>
        <taxon>Streptosporangiaceae</taxon>
        <taxon>Nonomuraea</taxon>
    </lineage>
</organism>
<keyword evidence="9" id="KW-1185">Reference proteome</keyword>
<evidence type="ECO:0000256" key="1">
    <source>
        <dbReference type="ARBA" id="ARBA00004651"/>
    </source>
</evidence>
<dbReference type="InterPro" id="IPR032808">
    <property type="entry name" value="DoxX"/>
</dbReference>
<dbReference type="PANTHER" id="PTHR33452">
    <property type="entry name" value="OXIDOREDUCTASE CATD-RELATED"/>
    <property type="match status" value="1"/>
</dbReference>
<dbReference type="Pfam" id="PF07681">
    <property type="entry name" value="DoxX"/>
    <property type="match status" value="1"/>
</dbReference>
<dbReference type="PANTHER" id="PTHR33452:SF1">
    <property type="entry name" value="INNER MEMBRANE PROTEIN YPHA-RELATED"/>
    <property type="match status" value="1"/>
</dbReference>
<evidence type="ECO:0000256" key="6">
    <source>
        <dbReference type="ARBA" id="ARBA00023136"/>
    </source>
</evidence>
<gene>
    <name evidence="8" type="ORF">HD597_003977</name>
</gene>
<evidence type="ECO:0000313" key="9">
    <source>
        <dbReference type="Proteomes" id="UP001139648"/>
    </source>
</evidence>
<keyword evidence="3" id="KW-1003">Cell membrane</keyword>
<dbReference type="GO" id="GO:0005886">
    <property type="term" value="C:plasma membrane"/>
    <property type="evidence" value="ECO:0007669"/>
    <property type="project" value="UniProtKB-SubCell"/>
</dbReference>
<sequence>MIRVLTSPSSLPLRFTSDNPQDSIRRKPMKLDQARSVSLLLARLAIGTIFIVHGLEKLNERGVGGTIDYFDSLGIPLAVIAAPAVLLLEVVGGAAIILGAGLPLVGVMLAIDMMGAIFFVQGPKGWKASELCLTLLVGALVLTFSGGGALAVDKLWMNRKHKTATS</sequence>
<feature type="transmembrane region" description="Helical" evidence="7">
    <location>
        <begin position="104"/>
        <end position="121"/>
    </location>
</feature>
<protein>
    <submittedName>
        <fullName evidence="8">Oxidoreductase</fullName>
    </submittedName>
</protein>
<accession>A0A9X2GDQ8</accession>